<dbReference type="Proteomes" id="UP000501991">
    <property type="component" value="Chromosome"/>
</dbReference>
<dbReference type="GO" id="GO:0016787">
    <property type="term" value="F:hydrolase activity"/>
    <property type="evidence" value="ECO:0007669"/>
    <property type="project" value="UniProtKB-KW"/>
</dbReference>
<sequence length="281" mass="30658">MRRFNFLLALALSACAVIPTPGERRGQADALAGARGWIAQTLPAGPFDLLAYRPATPVPAEVLTIYVEGDGLAWLSRTQVSPDPTPIDPLALRLALAQPRGNAAYLARPCQYLARRAGACDRRDWTSMRFAPAVIDSTNRAIDRLKQDFGARQLVLVGYSGGGAVAALVAVRRHDVAALVTVAGNLDHRAWTRWHHVPALSGSLDPADEVDALAHVRQWHFAGEKDRIVPPTLIRGFVDRFPAAARPAYAVEPGVDHHDGWVASWPRLWRRVMQAEAVTPE</sequence>
<name>A0A6C1B3N6_9RHOO</name>
<evidence type="ECO:0000313" key="2">
    <source>
        <dbReference type="EMBL" id="QID18003.1"/>
    </source>
</evidence>
<dbReference type="AlphaFoldDB" id="A0A6C1B3N6"/>
<dbReference type="SUPFAM" id="SSF53474">
    <property type="entry name" value="alpha/beta-Hydrolases"/>
    <property type="match status" value="1"/>
</dbReference>
<dbReference type="KEGG" id="azq:G3580_10330"/>
<accession>A0A6C1B3N6</accession>
<evidence type="ECO:0000256" key="1">
    <source>
        <dbReference type="SAM" id="SignalP"/>
    </source>
</evidence>
<protein>
    <submittedName>
        <fullName evidence="2">Alpha/beta hydrolase</fullName>
    </submittedName>
</protein>
<dbReference type="InterPro" id="IPR029058">
    <property type="entry name" value="AB_hydrolase_fold"/>
</dbReference>
<keyword evidence="2" id="KW-0378">Hydrolase</keyword>
<dbReference type="RefSeq" id="WP_173765229.1">
    <property type="nucleotide sequence ID" value="NZ_CP048836.1"/>
</dbReference>
<dbReference type="PROSITE" id="PS51257">
    <property type="entry name" value="PROKAR_LIPOPROTEIN"/>
    <property type="match status" value="1"/>
</dbReference>
<evidence type="ECO:0000313" key="3">
    <source>
        <dbReference type="Proteomes" id="UP000501991"/>
    </source>
</evidence>
<feature type="signal peptide" evidence="1">
    <location>
        <begin position="1"/>
        <end position="16"/>
    </location>
</feature>
<proteinExistence type="predicted"/>
<dbReference type="Gene3D" id="3.40.50.1820">
    <property type="entry name" value="alpha/beta hydrolase"/>
    <property type="match status" value="1"/>
</dbReference>
<organism evidence="2 3">
    <name type="scientific">Nitrogeniibacter mangrovi</name>
    <dbReference type="NCBI Taxonomy" id="2016596"/>
    <lineage>
        <taxon>Bacteria</taxon>
        <taxon>Pseudomonadati</taxon>
        <taxon>Pseudomonadota</taxon>
        <taxon>Betaproteobacteria</taxon>
        <taxon>Rhodocyclales</taxon>
        <taxon>Zoogloeaceae</taxon>
        <taxon>Nitrogeniibacter</taxon>
    </lineage>
</organism>
<keyword evidence="3" id="KW-1185">Reference proteome</keyword>
<feature type="chain" id="PRO_5025624692" evidence="1">
    <location>
        <begin position="17"/>
        <end position="281"/>
    </location>
</feature>
<reference evidence="2 3" key="1">
    <citation type="submission" date="2020-02" db="EMBL/GenBank/DDBJ databases">
        <title>Nitrogenibacter mangrovi gen. nov., sp. nov. isolated from mangrove sediment, a denitrifying betaproteobacterium.</title>
        <authorList>
            <person name="Liao H."/>
            <person name="Tian Y."/>
        </authorList>
    </citation>
    <scope>NUCLEOTIDE SEQUENCE [LARGE SCALE GENOMIC DNA]</scope>
    <source>
        <strain evidence="2 3">M9-3-2</strain>
    </source>
</reference>
<dbReference type="EMBL" id="CP048836">
    <property type="protein sequence ID" value="QID18003.1"/>
    <property type="molecule type" value="Genomic_DNA"/>
</dbReference>
<gene>
    <name evidence="2" type="ORF">G3580_10330</name>
</gene>
<keyword evidence="1" id="KW-0732">Signal</keyword>